<name>A0A1A6BJF9_MYCGO</name>
<sequence length="457" mass="49558">MSDGATLRRWGPFVAAEPVDIEKRLAEPKTYEDSIMRIFAKRRQRGLAFSDAGGGVTYFSTATERRALSKAIAHSVASGQYRPQPVDLRFREYNGKCRAVHLPTFVDHVVGSALFQLLSHNARCRGLPGVYSYLPGLTNVAATRALAAFVRAHRRRVGAKGPPIYVLQSDFQHYGDDLPVGPDAALWPILREVATLGNPHGALGAEVWDLITSLARPVVRDQDGAQFTRLYGTAMGTPLVPMLGNLAVLPMDAAIVAIDGIFYARYNDDFIVAHPDLGALHQADARIDALLDGLGVKRKPAKEFRTALGGNGMSCAVDPAYRGRDRIDCLGLSVSHAGTIALAPHRLRRFVGRIATRIDAASSALAPLPAAERARHLVLTTNVMLDVTSPFAVPGLSGLLDTTTNRGVLKDLDFRIARKIVQVATGRPGVRGFRVLPPAVLRRDMGLVSLVHLRNLR</sequence>
<dbReference type="EMBL" id="MAEM01000183">
    <property type="protein sequence ID" value="OBS02465.1"/>
    <property type="molecule type" value="Genomic_DNA"/>
</dbReference>
<proteinExistence type="predicted"/>
<dbReference type="OrthoDB" id="9788687at2"/>
<comment type="caution">
    <text evidence="1">The sequence shown here is derived from an EMBL/GenBank/DDBJ whole genome shotgun (WGS) entry which is preliminary data.</text>
</comment>
<reference evidence="1 2" key="1">
    <citation type="submission" date="2016-06" db="EMBL/GenBank/DDBJ databases">
        <authorList>
            <person name="Kjaerup R.B."/>
            <person name="Dalgaard T.S."/>
            <person name="Juul-Madsen H.R."/>
        </authorList>
    </citation>
    <scope>NUCLEOTIDE SEQUENCE [LARGE SCALE GENOMIC DNA]</scope>
    <source>
        <strain evidence="1 2">1245752.6</strain>
    </source>
</reference>
<gene>
    <name evidence="1" type="ORF">A9W98_14780</name>
</gene>
<evidence type="ECO:0008006" key="3">
    <source>
        <dbReference type="Google" id="ProtNLM"/>
    </source>
</evidence>
<dbReference type="InterPro" id="IPR043502">
    <property type="entry name" value="DNA/RNA_pol_sf"/>
</dbReference>
<dbReference type="AlphaFoldDB" id="A0A1A6BJF9"/>
<dbReference type="SUPFAM" id="SSF56672">
    <property type="entry name" value="DNA/RNA polymerases"/>
    <property type="match status" value="1"/>
</dbReference>
<evidence type="ECO:0000313" key="1">
    <source>
        <dbReference type="EMBL" id="OBS02465.1"/>
    </source>
</evidence>
<accession>A0A1A6BJF9</accession>
<evidence type="ECO:0000313" key="2">
    <source>
        <dbReference type="Proteomes" id="UP000093757"/>
    </source>
</evidence>
<protein>
    <recommendedName>
        <fullName evidence="3">Reverse transcriptase domain-containing protein</fullName>
    </recommendedName>
</protein>
<dbReference type="Proteomes" id="UP000093757">
    <property type="component" value="Unassembled WGS sequence"/>
</dbReference>
<organism evidence="1 2">
    <name type="scientific">Mycobacterium gordonae</name>
    <dbReference type="NCBI Taxonomy" id="1778"/>
    <lineage>
        <taxon>Bacteria</taxon>
        <taxon>Bacillati</taxon>
        <taxon>Actinomycetota</taxon>
        <taxon>Actinomycetes</taxon>
        <taxon>Mycobacteriales</taxon>
        <taxon>Mycobacteriaceae</taxon>
        <taxon>Mycobacterium</taxon>
    </lineage>
</organism>